<sequence length="1138" mass="127541">MKRLLITLMAGSVVGSLAFAQDSDTTENGEEAVFELNPFIVESSGDSGYLATSTLAGTRINTELKDVGASVSIYTEEFLKDIDATKIEDILTYTTSGEGGGSEGNFGGFTGESSDEVRGNPSGVNRFRALAPATRTRDYFESTIPSDGYNFGRVTVSRGPNAILGGTGSAGGIVNVTLKRAVFNDTNQIKFQYGEHGTRRGEIHLNRVLIDDVLAFRVDALAEDEEFRQEPAYNEDRRVYAAATWRVRKAKPNAFFGRTTIRANVEVGSIEGVPQNMLPPPLSVDSWFEGIDPRDGEPWAFPKWTYPGVVNQAYDSNGYQLGNGTKVTPNNSIVQNFPLYRQWGLIFSDPNSPEASVGLSGEFAGVQGIQSVIPGKLGWFRSSGDLNRFRVLQQGYYTTRLQNREVFDYYKNLITGGLDFREQSFDAVNVRLDQLLMGGKAGFEIAYDKQDFSRSRDFPISGWDNFIAIDTTEFLPVRTDAYNTGGPLADQLIPNPNFGRPFIVTRDVFRDQSNTNLFESFQANAFIRHDFSNSDSSIVKWLGRHTLNGLFFKSTQRNMNRTFRSSWSPQSELNLTDSLAQPPGVFGTQVNGLFYLGGSQVGARTVDDLRLQPITANRPAFDESYTLRIFDTDNPSDPDDFSGFTTGTATALRVFDDSTRDEKEELESKAIFLNSHWLKDYVITIVGLRRDNSDTFTSVNPERDLATGQLDVKGFDLRPASSQQKDSWSYSVVAEFPERYLFDLPFDSDLRVFWNYSENFDPVGQRRNVYNEEVGSPEAETEEFGFSLTMFDGKLDLRVTKFETKVINAGIGGIKNPYQYINAMINRMVGADLDGFNPQDPAFDPNDPDGLEWSNGPNSYQSFEEVARDFYAAIPDRLRDRIGPEFNFNPRFVTVDGQVSWESDGITNLSSLSDVVSEGYEIEVVYNPTRNWRIALNVAQAEAVRANIAALELQFVDEFFANVDSIRDGELYNFVRNPGSSYDPWRQQYLGETVYGLRADAAQSGTATPEIREWRANMVTRYEFSDGFLDGFRIGGAIRWQDKAALGYPTIRDENNQQIADLANPYYSDDDTFVDLSLGYRRDIKVFGMDVTWNINLNVRNIFADDELVPVKINPDGSYGTVRVPPERTWNLTNSFVF</sequence>
<evidence type="ECO:0000313" key="14">
    <source>
        <dbReference type="Proteomes" id="UP000478417"/>
    </source>
</evidence>
<name>A0A6B2M010_9BACT</name>
<keyword evidence="3" id="KW-1134">Transmembrane beta strand</keyword>
<dbReference type="InterPro" id="IPR037066">
    <property type="entry name" value="Plug_dom_sf"/>
</dbReference>
<keyword evidence="2" id="KW-0813">Transport</keyword>
<evidence type="ECO:0000256" key="3">
    <source>
        <dbReference type="ARBA" id="ARBA00022452"/>
    </source>
</evidence>
<dbReference type="GO" id="GO:0015344">
    <property type="term" value="F:siderophore uptake transmembrane transporter activity"/>
    <property type="evidence" value="ECO:0007669"/>
    <property type="project" value="TreeGrafter"/>
</dbReference>
<evidence type="ECO:0000256" key="11">
    <source>
        <dbReference type="SAM" id="MobiDB-lite"/>
    </source>
</evidence>
<dbReference type="InterPro" id="IPR039426">
    <property type="entry name" value="TonB-dep_rcpt-like"/>
</dbReference>
<keyword evidence="5" id="KW-0812">Transmembrane</keyword>
<dbReference type="AlphaFoldDB" id="A0A6B2M010"/>
<dbReference type="PANTHER" id="PTHR32552">
    <property type="entry name" value="FERRICHROME IRON RECEPTOR-RELATED"/>
    <property type="match status" value="1"/>
</dbReference>
<organism evidence="13 14">
    <name type="scientific">Oceanipulchritudo coccoides</name>
    <dbReference type="NCBI Taxonomy" id="2706888"/>
    <lineage>
        <taxon>Bacteria</taxon>
        <taxon>Pseudomonadati</taxon>
        <taxon>Verrucomicrobiota</taxon>
        <taxon>Opitutia</taxon>
        <taxon>Puniceicoccales</taxon>
        <taxon>Oceanipulchritudinaceae</taxon>
        <taxon>Oceanipulchritudo</taxon>
    </lineage>
</organism>
<evidence type="ECO:0000256" key="8">
    <source>
        <dbReference type="ARBA" id="ARBA00023065"/>
    </source>
</evidence>
<dbReference type="Proteomes" id="UP000478417">
    <property type="component" value="Unassembled WGS sequence"/>
</dbReference>
<feature type="region of interest" description="Disordered" evidence="11">
    <location>
        <begin position="98"/>
        <end position="123"/>
    </location>
</feature>
<accession>A0A6B2M010</accession>
<evidence type="ECO:0000256" key="7">
    <source>
        <dbReference type="ARBA" id="ARBA00023004"/>
    </source>
</evidence>
<evidence type="ECO:0000256" key="5">
    <source>
        <dbReference type="ARBA" id="ARBA00022692"/>
    </source>
</evidence>
<evidence type="ECO:0008006" key="15">
    <source>
        <dbReference type="Google" id="ProtNLM"/>
    </source>
</evidence>
<keyword evidence="7" id="KW-0408">Iron</keyword>
<evidence type="ECO:0000256" key="10">
    <source>
        <dbReference type="ARBA" id="ARBA00023237"/>
    </source>
</evidence>
<evidence type="ECO:0000313" key="13">
    <source>
        <dbReference type="EMBL" id="NDV61666.1"/>
    </source>
</evidence>
<dbReference type="SUPFAM" id="SSF56935">
    <property type="entry name" value="Porins"/>
    <property type="match status" value="1"/>
</dbReference>
<dbReference type="EMBL" id="JAAGNX010000001">
    <property type="protein sequence ID" value="NDV61666.1"/>
    <property type="molecule type" value="Genomic_DNA"/>
</dbReference>
<comment type="subcellular location">
    <subcellularLocation>
        <location evidence="1">Cell outer membrane</location>
        <topology evidence="1">Multi-pass membrane protein</topology>
    </subcellularLocation>
</comment>
<keyword evidence="9" id="KW-0472">Membrane</keyword>
<evidence type="ECO:0000256" key="6">
    <source>
        <dbReference type="ARBA" id="ARBA00022729"/>
    </source>
</evidence>
<keyword evidence="10" id="KW-0998">Cell outer membrane</keyword>
<dbReference type="Gene3D" id="2.40.170.20">
    <property type="entry name" value="TonB-dependent receptor, beta-barrel domain"/>
    <property type="match status" value="2"/>
</dbReference>
<keyword evidence="6 12" id="KW-0732">Signal</keyword>
<gene>
    <name evidence="13" type="ORF">G0Q06_04310</name>
</gene>
<dbReference type="Gene3D" id="2.170.130.10">
    <property type="entry name" value="TonB-dependent receptor, plug domain"/>
    <property type="match status" value="1"/>
</dbReference>
<feature type="signal peptide" evidence="12">
    <location>
        <begin position="1"/>
        <end position="20"/>
    </location>
</feature>
<comment type="caution">
    <text evidence="13">The sequence shown here is derived from an EMBL/GenBank/DDBJ whole genome shotgun (WGS) entry which is preliminary data.</text>
</comment>
<dbReference type="GO" id="GO:0009279">
    <property type="term" value="C:cell outer membrane"/>
    <property type="evidence" value="ECO:0007669"/>
    <property type="project" value="UniProtKB-SubCell"/>
</dbReference>
<protein>
    <recommendedName>
        <fullName evidence="15">TonB-dependent receptor plug domain-containing protein</fullName>
    </recommendedName>
</protein>
<dbReference type="PANTHER" id="PTHR32552:SF68">
    <property type="entry name" value="FERRICHROME OUTER MEMBRANE TRANSPORTER_PHAGE RECEPTOR"/>
    <property type="match status" value="1"/>
</dbReference>
<evidence type="ECO:0000256" key="9">
    <source>
        <dbReference type="ARBA" id="ARBA00023136"/>
    </source>
</evidence>
<evidence type="ECO:0000256" key="12">
    <source>
        <dbReference type="SAM" id="SignalP"/>
    </source>
</evidence>
<keyword evidence="4" id="KW-0410">Iron transport</keyword>
<reference evidence="13 14" key="1">
    <citation type="submission" date="2020-02" db="EMBL/GenBank/DDBJ databases">
        <title>Albibacoteraceae fam. nov., the first described family within the subdivision 4 Verrucomicrobia.</title>
        <authorList>
            <person name="Xi F."/>
        </authorList>
    </citation>
    <scope>NUCLEOTIDE SEQUENCE [LARGE SCALE GENOMIC DNA]</scope>
    <source>
        <strain evidence="13 14">CK1056</strain>
    </source>
</reference>
<feature type="compositionally biased region" description="Gly residues" evidence="11">
    <location>
        <begin position="98"/>
        <end position="110"/>
    </location>
</feature>
<keyword evidence="14" id="KW-1185">Reference proteome</keyword>
<evidence type="ECO:0000256" key="1">
    <source>
        <dbReference type="ARBA" id="ARBA00004571"/>
    </source>
</evidence>
<feature type="chain" id="PRO_5025493187" description="TonB-dependent receptor plug domain-containing protein" evidence="12">
    <location>
        <begin position="21"/>
        <end position="1138"/>
    </location>
</feature>
<evidence type="ECO:0000256" key="2">
    <source>
        <dbReference type="ARBA" id="ARBA00022448"/>
    </source>
</evidence>
<proteinExistence type="predicted"/>
<dbReference type="InterPro" id="IPR036942">
    <property type="entry name" value="Beta-barrel_TonB_sf"/>
</dbReference>
<dbReference type="RefSeq" id="WP_163962805.1">
    <property type="nucleotide sequence ID" value="NZ_JAAGNX010000001.1"/>
</dbReference>
<keyword evidence="8" id="KW-0406">Ion transport</keyword>
<evidence type="ECO:0000256" key="4">
    <source>
        <dbReference type="ARBA" id="ARBA00022496"/>
    </source>
</evidence>